<dbReference type="EMBL" id="AMQN01003967">
    <property type="status" value="NOT_ANNOTATED_CDS"/>
    <property type="molecule type" value="Genomic_DNA"/>
</dbReference>
<proteinExistence type="predicted"/>
<dbReference type="HOGENOM" id="CLU_1596081_0_0_1"/>
<evidence type="ECO:0000313" key="2">
    <source>
        <dbReference type="EnsemblMetazoa" id="CapteP194986"/>
    </source>
</evidence>
<name>R7VH03_CAPTE</name>
<accession>R7VH03</accession>
<organism evidence="1">
    <name type="scientific">Capitella teleta</name>
    <name type="common">Polychaete worm</name>
    <dbReference type="NCBI Taxonomy" id="283909"/>
    <lineage>
        <taxon>Eukaryota</taxon>
        <taxon>Metazoa</taxon>
        <taxon>Spiralia</taxon>
        <taxon>Lophotrochozoa</taxon>
        <taxon>Annelida</taxon>
        <taxon>Polychaeta</taxon>
        <taxon>Sedentaria</taxon>
        <taxon>Scolecida</taxon>
        <taxon>Capitellidae</taxon>
        <taxon>Capitella</taxon>
    </lineage>
</organism>
<gene>
    <name evidence="1" type="ORF">CAPTEDRAFT_194986</name>
</gene>
<reference evidence="1 3" key="2">
    <citation type="journal article" date="2013" name="Nature">
        <title>Insights into bilaterian evolution from three spiralian genomes.</title>
        <authorList>
            <person name="Simakov O."/>
            <person name="Marletaz F."/>
            <person name="Cho S.J."/>
            <person name="Edsinger-Gonzales E."/>
            <person name="Havlak P."/>
            <person name="Hellsten U."/>
            <person name="Kuo D.H."/>
            <person name="Larsson T."/>
            <person name="Lv J."/>
            <person name="Arendt D."/>
            <person name="Savage R."/>
            <person name="Osoegawa K."/>
            <person name="de Jong P."/>
            <person name="Grimwood J."/>
            <person name="Chapman J.A."/>
            <person name="Shapiro H."/>
            <person name="Aerts A."/>
            <person name="Otillar R.P."/>
            <person name="Terry A.Y."/>
            <person name="Boore J.L."/>
            <person name="Grigoriev I.V."/>
            <person name="Lindberg D.R."/>
            <person name="Seaver E.C."/>
            <person name="Weisblat D.A."/>
            <person name="Putnam N.H."/>
            <person name="Rokhsar D.S."/>
        </authorList>
    </citation>
    <scope>NUCLEOTIDE SEQUENCE</scope>
    <source>
        <strain evidence="1 3">I ESC-2004</strain>
    </source>
</reference>
<dbReference type="EMBL" id="KB292298">
    <property type="protein sequence ID" value="ELU17847.1"/>
    <property type="molecule type" value="Genomic_DNA"/>
</dbReference>
<evidence type="ECO:0000313" key="1">
    <source>
        <dbReference type="EMBL" id="ELU17847.1"/>
    </source>
</evidence>
<sequence length="167" mass="18967">MARINNLVMVDRECRDPGLYVMLIQVPNDVGQNECTAEDYLGCIINMKVWEGNHYCGVCVSQCGAVDFSSDVSSSSLSPDAFDLQAGDLQNSHNEKYKNAASLRHRISPEKMHKVNINECISKYGDGELNHFKSRKSEFNRLKKNYTENRLTIFDLAKKTHKLSLLF</sequence>
<keyword evidence="3" id="KW-1185">Reference proteome</keyword>
<reference evidence="2" key="3">
    <citation type="submission" date="2015-06" db="UniProtKB">
        <authorList>
            <consortium name="EnsemblMetazoa"/>
        </authorList>
    </citation>
    <scope>IDENTIFICATION</scope>
</reference>
<evidence type="ECO:0000313" key="3">
    <source>
        <dbReference type="Proteomes" id="UP000014760"/>
    </source>
</evidence>
<dbReference type="Proteomes" id="UP000014760">
    <property type="component" value="Unassembled WGS sequence"/>
</dbReference>
<dbReference type="EnsemblMetazoa" id="CapteT194986">
    <property type="protein sequence ID" value="CapteP194986"/>
    <property type="gene ID" value="CapteG194986"/>
</dbReference>
<dbReference type="EMBL" id="AMQN01003966">
    <property type="status" value="NOT_ANNOTATED_CDS"/>
    <property type="molecule type" value="Genomic_DNA"/>
</dbReference>
<dbReference type="AlphaFoldDB" id="R7VH03"/>
<reference evidence="3" key="1">
    <citation type="submission" date="2012-12" db="EMBL/GenBank/DDBJ databases">
        <authorList>
            <person name="Hellsten U."/>
            <person name="Grimwood J."/>
            <person name="Chapman J.A."/>
            <person name="Shapiro H."/>
            <person name="Aerts A."/>
            <person name="Otillar R.P."/>
            <person name="Terry A.Y."/>
            <person name="Boore J.L."/>
            <person name="Simakov O."/>
            <person name="Marletaz F."/>
            <person name="Cho S.-J."/>
            <person name="Edsinger-Gonzales E."/>
            <person name="Havlak P."/>
            <person name="Kuo D.-H."/>
            <person name="Larsson T."/>
            <person name="Lv J."/>
            <person name="Arendt D."/>
            <person name="Savage R."/>
            <person name="Osoegawa K."/>
            <person name="de Jong P."/>
            <person name="Lindberg D.R."/>
            <person name="Seaver E.C."/>
            <person name="Weisblat D.A."/>
            <person name="Putnam N.H."/>
            <person name="Grigoriev I.V."/>
            <person name="Rokhsar D.S."/>
        </authorList>
    </citation>
    <scope>NUCLEOTIDE SEQUENCE</scope>
    <source>
        <strain evidence="3">I ESC-2004</strain>
    </source>
</reference>
<protein>
    <submittedName>
        <fullName evidence="1 2">Uncharacterized protein</fullName>
    </submittedName>
</protein>